<evidence type="ECO:0000313" key="2">
    <source>
        <dbReference type="Proteomes" id="UP000012589"/>
    </source>
</evidence>
<dbReference type="Proteomes" id="UP000012589">
    <property type="component" value="Unassembled WGS sequence"/>
</dbReference>
<accession>N2B8L1</accession>
<sequence>MKDYTNTAPVFSESIRVTETSDPAHADNINAAPEQLLQNTLVNRAYTKSLEEVLEKLLTKGMISVNFVTADRKQFVTSDGKVFRAAKRIRFR</sequence>
<dbReference type="PATRIC" id="fig|1235802.3.peg.1176"/>
<dbReference type="STRING" id="1235802.C823_01096"/>
<comment type="caution">
    <text evidence="1">The sequence shown here is derived from an EMBL/GenBank/DDBJ whole genome shotgun (WGS) entry which is preliminary data.</text>
</comment>
<proteinExistence type="predicted"/>
<dbReference type="HOGENOM" id="CLU_2408878_0_0_9"/>
<dbReference type="EMBL" id="AQFT01000033">
    <property type="protein sequence ID" value="EMZ34715.1"/>
    <property type="molecule type" value="Genomic_DNA"/>
</dbReference>
<dbReference type="eggNOG" id="ENOG502ZIJI">
    <property type="taxonomic scope" value="Bacteria"/>
</dbReference>
<organism evidence="1 2">
    <name type="scientific">Eubacterium plexicaudatum ASF492</name>
    <dbReference type="NCBI Taxonomy" id="1235802"/>
    <lineage>
        <taxon>Bacteria</taxon>
        <taxon>Bacillati</taxon>
        <taxon>Bacillota</taxon>
        <taxon>Clostridia</taxon>
        <taxon>Eubacteriales</taxon>
        <taxon>Eubacteriaceae</taxon>
        <taxon>Eubacterium</taxon>
    </lineage>
</organism>
<name>N2B8L1_9FIRM</name>
<evidence type="ECO:0000313" key="1">
    <source>
        <dbReference type="EMBL" id="EMZ34715.1"/>
    </source>
</evidence>
<dbReference type="AlphaFoldDB" id="N2B8L1"/>
<reference evidence="1 2" key="1">
    <citation type="journal article" date="2014" name="Genome Announc.">
        <title>Draft genome sequences of the altered schaedler flora, a defined bacterial community from gnotobiotic mice.</title>
        <authorList>
            <person name="Wannemuehler M.J."/>
            <person name="Overstreet A.M."/>
            <person name="Ward D.V."/>
            <person name="Phillips G.J."/>
        </authorList>
    </citation>
    <scope>NUCLEOTIDE SEQUENCE [LARGE SCALE GENOMIC DNA]</scope>
    <source>
        <strain evidence="1 2">ASF492</strain>
    </source>
</reference>
<protein>
    <submittedName>
        <fullName evidence="1">Uncharacterized protein</fullName>
    </submittedName>
</protein>
<gene>
    <name evidence="1" type="ORF">C823_01096</name>
</gene>
<dbReference type="OrthoDB" id="2022131at2"/>
<keyword evidence="2" id="KW-1185">Reference proteome</keyword>